<proteinExistence type="predicted"/>
<keyword evidence="2" id="KW-0812">Transmembrane</keyword>
<feature type="region of interest" description="Disordered" evidence="1">
    <location>
        <begin position="93"/>
        <end position="119"/>
    </location>
</feature>
<evidence type="ECO:0000313" key="4">
    <source>
        <dbReference type="Proteomes" id="UP001516472"/>
    </source>
</evidence>
<evidence type="ECO:0000313" key="3">
    <source>
        <dbReference type="EMBL" id="MBE4749408.1"/>
    </source>
</evidence>
<feature type="transmembrane region" description="Helical" evidence="2">
    <location>
        <begin position="295"/>
        <end position="317"/>
    </location>
</feature>
<gene>
    <name evidence="3" type="ORF">G4177_14670</name>
</gene>
<feature type="transmembrane region" description="Helical" evidence="2">
    <location>
        <begin position="258"/>
        <end position="275"/>
    </location>
</feature>
<accession>A0ABR9PNB6</accession>
<keyword evidence="4" id="KW-1185">Reference proteome</keyword>
<feature type="transmembrane region" description="Helical" evidence="2">
    <location>
        <begin position="227"/>
        <end position="246"/>
    </location>
</feature>
<comment type="caution">
    <text evidence="3">The sequence shown here is derived from an EMBL/GenBank/DDBJ whole genome shotgun (WGS) entry which is preliminary data.</text>
</comment>
<organism evidence="3 4">
    <name type="scientific">Corallococcus soli</name>
    <dbReference type="NCBI Taxonomy" id="2710757"/>
    <lineage>
        <taxon>Bacteria</taxon>
        <taxon>Pseudomonadati</taxon>
        <taxon>Myxococcota</taxon>
        <taxon>Myxococcia</taxon>
        <taxon>Myxococcales</taxon>
        <taxon>Cystobacterineae</taxon>
        <taxon>Myxococcaceae</taxon>
        <taxon>Corallococcus</taxon>
    </lineage>
</organism>
<dbReference type="EMBL" id="JAAIYO010000003">
    <property type="protein sequence ID" value="MBE4749408.1"/>
    <property type="molecule type" value="Genomic_DNA"/>
</dbReference>
<name>A0ABR9PNB6_9BACT</name>
<feature type="compositionally biased region" description="Low complexity" evidence="1">
    <location>
        <begin position="372"/>
        <end position="391"/>
    </location>
</feature>
<dbReference type="Proteomes" id="UP001516472">
    <property type="component" value="Unassembled WGS sequence"/>
</dbReference>
<reference evidence="3 4" key="1">
    <citation type="submission" date="2020-02" db="EMBL/GenBank/DDBJ databases">
        <authorList>
            <person name="Babadi Z.K."/>
            <person name="Risdian C."/>
            <person name="Ebrahimipour G.H."/>
            <person name="Wink J."/>
        </authorList>
    </citation>
    <scope>NUCLEOTIDE SEQUENCE [LARGE SCALE GENOMIC DNA]</scope>
    <source>
        <strain evidence="3 4">ZKHCc1 1396</strain>
    </source>
</reference>
<feature type="region of interest" description="Disordered" evidence="1">
    <location>
        <begin position="354"/>
        <end position="391"/>
    </location>
</feature>
<evidence type="ECO:0000256" key="2">
    <source>
        <dbReference type="SAM" id="Phobius"/>
    </source>
</evidence>
<sequence>MTQSTGKKAVDTASKPRGPAKEPLLALANKAGSHMLGGIKWVIRRISEMMTMFALAASCYIATASISETVSRQRAQASIRLYEQAETQNIIGQLSRDSSKLKSATNPSNSPQTEERASTTAAQMLDATFRIHAAASDARASLDELSSRGSLDGMNYVSKILHDFKWEVARAQVLIGNKSPMSLPAEDHELKINEFIEELSDFFGNSIQFQFAFFPGIMIGFMSDDNILALMVSCCALMGSVISMLREGSGANFSPQKLALGLASGFVAFLAVRGGRHVLILDMGGETPQYNPYGMAFTGLLVGLFTSRAYALLSLVVDEIEARVRMAIQWGRPTQGAVVGTESPGDRVHAAVVRGGDASALTPVPPDRVTADDASTSSQSGTAASQEGGRQ</sequence>
<keyword evidence="2" id="KW-0472">Membrane</keyword>
<feature type="region of interest" description="Disordered" evidence="1">
    <location>
        <begin position="1"/>
        <end position="22"/>
    </location>
</feature>
<evidence type="ECO:0000256" key="1">
    <source>
        <dbReference type="SAM" id="MobiDB-lite"/>
    </source>
</evidence>
<protein>
    <submittedName>
        <fullName evidence="3">Uncharacterized protein</fullName>
    </submittedName>
</protein>
<dbReference type="RefSeq" id="WP_193348781.1">
    <property type="nucleotide sequence ID" value="NZ_CBCSIP010000435.1"/>
</dbReference>
<keyword evidence="2" id="KW-1133">Transmembrane helix</keyword>